<comment type="caution">
    <text evidence="1">The sequence shown here is derived from an EMBL/GenBank/DDBJ whole genome shotgun (WGS) entry which is preliminary data.</text>
</comment>
<gene>
    <name evidence="1" type="ORF">GN958_ATG18134</name>
</gene>
<organism evidence="1 2">
    <name type="scientific">Phytophthora infestans</name>
    <name type="common">Potato late blight agent</name>
    <name type="synonym">Botrytis infestans</name>
    <dbReference type="NCBI Taxonomy" id="4787"/>
    <lineage>
        <taxon>Eukaryota</taxon>
        <taxon>Sar</taxon>
        <taxon>Stramenopiles</taxon>
        <taxon>Oomycota</taxon>
        <taxon>Peronosporomycetes</taxon>
        <taxon>Peronosporales</taxon>
        <taxon>Peronosporaceae</taxon>
        <taxon>Phytophthora</taxon>
    </lineage>
</organism>
<sequence>MNVQASVGAVRGCNCVYSSDCGSTKLQALLKITLVPATDDVIPATDYVLAVLCCDSYTFYQCRPKPRTVIFPSAIQSVRKHNRSSWLLMSLLPLQSLCRCRHLCYHAQAVGAVGINGTKLTSSVTQTPMPPPSD</sequence>
<proteinExistence type="predicted"/>
<protein>
    <submittedName>
        <fullName evidence="1">Uncharacterized protein</fullName>
    </submittedName>
</protein>
<evidence type="ECO:0000313" key="2">
    <source>
        <dbReference type="Proteomes" id="UP000704712"/>
    </source>
</evidence>
<accession>A0A8S9TYR2</accession>
<reference evidence="1" key="1">
    <citation type="submission" date="2020-03" db="EMBL/GenBank/DDBJ databases">
        <title>Hybrid Assembly of Korean Phytophthora infestans isolates.</title>
        <authorList>
            <person name="Prokchorchik M."/>
            <person name="Lee Y."/>
            <person name="Seo J."/>
            <person name="Cho J.-H."/>
            <person name="Park Y.-E."/>
            <person name="Jang D.-C."/>
            <person name="Im J.-S."/>
            <person name="Choi J.-G."/>
            <person name="Park H.-J."/>
            <person name="Lee G.-B."/>
            <person name="Lee Y.-G."/>
            <person name="Hong S.-Y."/>
            <person name="Cho K."/>
            <person name="Sohn K.H."/>
        </authorList>
    </citation>
    <scope>NUCLEOTIDE SEQUENCE</scope>
    <source>
        <strain evidence="1">KR_2_A2</strain>
    </source>
</reference>
<dbReference type="AlphaFoldDB" id="A0A8S9TYR2"/>
<name>A0A8S9TYR2_PHYIN</name>
<dbReference type="EMBL" id="JAACNO010002510">
    <property type="protein sequence ID" value="KAF4132662.1"/>
    <property type="molecule type" value="Genomic_DNA"/>
</dbReference>
<dbReference type="Proteomes" id="UP000704712">
    <property type="component" value="Unassembled WGS sequence"/>
</dbReference>
<evidence type="ECO:0000313" key="1">
    <source>
        <dbReference type="EMBL" id="KAF4132662.1"/>
    </source>
</evidence>